<evidence type="ECO:0000313" key="2">
    <source>
        <dbReference type="Proteomes" id="UP000325713"/>
    </source>
</evidence>
<dbReference type="OrthoDB" id="9801841at2"/>
<name>A0A5J6PYE1_9NEIS</name>
<organism evidence="1 2">
    <name type="scientific">Neisseria zalophi</name>
    <dbReference type="NCBI Taxonomy" id="640030"/>
    <lineage>
        <taxon>Bacteria</taxon>
        <taxon>Pseudomonadati</taxon>
        <taxon>Pseudomonadota</taxon>
        <taxon>Betaproteobacteria</taxon>
        <taxon>Neisseriales</taxon>
        <taxon>Neisseriaceae</taxon>
        <taxon>Neisseria</taxon>
    </lineage>
</organism>
<dbReference type="Gene3D" id="3.40.1730.10">
    <property type="entry name" value="pa0076 domain"/>
    <property type="match status" value="1"/>
</dbReference>
<dbReference type="EMBL" id="CP031700">
    <property type="protein sequence ID" value="QEY26143.1"/>
    <property type="molecule type" value="Genomic_DNA"/>
</dbReference>
<dbReference type="Pfam" id="PF09867">
    <property type="entry name" value="TagF_N"/>
    <property type="match status" value="1"/>
</dbReference>
<dbReference type="InterPro" id="IPR017748">
    <property type="entry name" value="TagF"/>
</dbReference>
<dbReference type="KEGG" id="nzl:D0T92_06110"/>
<dbReference type="Proteomes" id="UP000325713">
    <property type="component" value="Chromosome"/>
</dbReference>
<sequence>MSREEVYFFGKLSKSRDFIVSNNLEVDDKFFLDEWFGRCVGQNKLIPFAKKILAGSKIWLFVIKHSSYENNVYIGLAALSLDKSGREYPFVLFCKSEFQNQSALLEKVEFISSKIDFFQNILNDGQCVLEDSFYNIDVEKDKKDEIGLKLVGNIAKYLSERDGDIDSFWLESNGAHFIEHQGSLSCSLFNKLFGS</sequence>
<dbReference type="NCBIfam" id="TIGR03373">
    <property type="entry name" value="VI_minor_4"/>
    <property type="match status" value="1"/>
</dbReference>
<dbReference type="AlphaFoldDB" id="A0A5J6PYE1"/>
<dbReference type="RefSeq" id="WP_151051173.1">
    <property type="nucleotide sequence ID" value="NZ_CP031700.1"/>
</dbReference>
<proteinExistence type="predicted"/>
<accession>A0A5J6PYE1</accession>
<keyword evidence="2" id="KW-1185">Reference proteome</keyword>
<dbReference type="InterPro" id="IPR038225">
    <property type="entry name" value="TagF_sf"/>
</dbReference>
<protein>
    <submittedName>
        <fullName evidence="1">Type VI secretion system-associated protein TagF</fullName>
    </submittedName>
</protein>
<gene>
    <name evidence="1" type="primary">tagF</name>
    <name evidence="1" type="ORF">D0T92_06110</name>
</gene>
<evidence type="ECO:0000313" key="1">
    <source>
        <dbReference type="EMBL" id="QEY26143.1"/>
    </source>
</evidence>
<reference evidence="1 2" key="1">
    <citation type="submission" date="2018-08" db="EMBL/GenBank/DDBJ databases">
        <title>Neisseria zalophi ATCC BAA-2455 complete genome.</title>
        <authorList>
            <person name="Veseli I.A."/>
            <person name="Buttler R."/>
            <person name="Mascarenhas dos Santos A.C."/>
            <person name="Pombert J.-F."/>
        </authorList>
    </citation>
    <scope>NUCLEOTIDE SEQUENCE [LARGE SCALE GENOMIC DNA]</scope>
    <source>
        <strain evidence="1 2">ATCC BAA-2455</strain>
    </source>
</reference>